<dbReference type="EMBL" id="JBBWYZ010000007">
    <property type="protein sequence ID" value="MEK9511884.1"/>
    <property type="molecule type" value="Genomic_DNA"/>
</dbReference>
<reference evidence="1 2" key="1">
    <citation type="journal article" date="2024" name="Front. Microbiol.">
        <title>Transcriptomic insights into the dominance of two phototrophs throughout the water column of a tropical hypersaline-alkaline crater lake (Dziani Dzaha, Mayotte).</title>
        <authorList>
            <person name="Duperron S."/>
            <person name="Halary S."/>
            <person name="Bouly J.-P."/>
            <person name="Roussel T."/>
            <person name="Hugoni M."/>
            <person name="Bruto M."/>
            <person name="Oger P."/>
            <person name="Duval C."/>
            <person name="Woo A."/>
            <person name="Jezequiel D."/>
            <person name="Ader M."/>
            <person name="Leboulanger C."/>
            <person name="Agogue H."/>
            <person name="Grossi V."/>
            <person name="Trousselier M."/>
            <person name="Bernard C."/>
        </authorList>
    </citation>
    <scope>NUCLEOTIDE SEQUENCE [LARGE SCALE GENOMIC DNA]</scope>
    <source>
        <strain evidence="1 2">PMC 851.14</strain>
    </source>
</reference>
<evidence type="ECO:0000313" key="2">
    <source>
        <dbReference type="Proteomes" id="UP001387447"/>
    </source>
</evidence>
<organism evidence="1 2">
    <name type="scientific">Limnospira fusiformis PMC 851.14</name>
    <dbReference type="NCBI Taxonomy" id="2219512"/>
    <lineage>
        <taxon>Bacteria</taxon>
        <taxon>Bacillati</taxon>
        <taxon>Cyanobacteriota</taxon>
        <taxon>Cyanophyceae</taxon>
        <taxon>Oscillatoriophycideae</taxon>
        <taxon>Oscillatoriales</taxon>
        <taxon>Sirenicapillariaceae</taxon>
        <taxon>Limnospira</taxon>
    </lineage>
</organism>
<protein>
    <submittedName>
        <fullName evidence="1">Uncharacterized protein</fullName>
    </submittedName>
</protein>
<gene>
    <name evidence="1" type="ORF">AAEJ74_09335</name>
</gene>
<sequence length="45" mass="5022">MLGRVTPAMLVVPARSESAIAIWARLPLDRPTGFQVIIYIEVRDV</sequence>
<evidence type="ECO:0000313" key="1">
    <source>
        <dbReference type="EMBL" id="MEK9511884.1"/>
    </source>
</evidence>
<accession>A0ABU9EKF7</accession>
<keyword evidence="2" id="KW-1185">Reference proteome</keyword>
<comment type="caution">
    <text evidence="1">The sequence shown here is derived from an EMBL/GenBank/DDBJ whole genome shotgun (WGS) entry which is preliminary data.</text>
</comment>
<proteinExistence type="predicted"/>
<dbReference type="RefSeq" id="WP_223064679.1">
    <property type="nucleotide sequence ID" value="NZ_JBBWYZ010000007.1"/>
</dbReference>
<dbReference type="Proteomes" id="UP001387447">
    <property type="component" value="Unassembled WGS sequence"/>
</dbReference>
<name>A0ABU9EKF7_LIMFS</name>